<name>A0A7E4UNJ0_PANRE</name>
<dbReference type="AlphaFoldDB" id="A0A7E4UNJ0"/>
<keyword evidence="1" id="KW-0732">Signal</keyword>
<evidence type="ECO:0000313" key="2">
    <source>
        <dbReference type="Proteomes" id="UP000492821"/>
    </source>
</evidence>
<keyword evidence="2" id="KW-1185">Reference proteome</keyword>
<proteinExistence type="predicted"/>
<reference evidence="2" key="1">
    <citation type="journal article" date="2013" name="Genetics">
        <title>The draft genome and transcriptome of Panagrellus redivivus are shaped by the harsh demands of a free-living lifestyle.</title>
        <authorList>
            <person name="Srinivasan J."/>
            <person name="Dillman A.R."/>
            <person name="Macchietto M.G."/>
            <person name="Heikkinen L."/>
            <person name="Lakso M."/>
            <person name="Fracchia K.M."/>
            <person name="Antoshechkin I."/>
            <person name="Mortazavi A."/>
            <person name="Wong G."/>
            <person name="Sternberg P.W."/>
        </authorList>
    </citation>
    <scope>NUCLEOTIDE SEQUENCE [LARGE SCALE GENOMIC DNA]</scope>
    <source>
        <strain evidence="2">MT8872</strain>
    </source>
</reference>
<accession>A0A7E4UNJ0</accession>
<dbReference type="SUPFAM" id="SSF57302">
    <property type="entry name" value="Snake toxin-like"/>
    <property type="match status" value="1"/>
</dbReference>
<organism evidence="2 3">
    <name type="scientific">Panagrellus redivivus</name>
    <name type="common">Microworm</name>
    <dbReference type="NCBI Taxonomy" id="6233"/>
    <lineage>
        <taxon>Eukaryota</taxon>
        <taxon>Metazoa</taxon>
        <taxon>Ecdysozoa</taxon>
        <taxon>Nematoda</taxon>
        <taxon>Chromadorea</taxon>
        <taxon>Rhabditida</taxon>
        <taxon>Tylenchina</taxon>
        <taxon>Panagrolaimomorpha</taxon>
        <taxon>Panagrolaimoidea</taxon>
        <taxon>Panagrolaimidae</taxon>
        <taxon>Panagrellus</taxon>
    </lineage>
</organism>
<dbReference type="Proteomes" id="UP000492821">
    <property type="component" value="Unassembled WGS sequence"/>
</dbReference>
<evidence type="ECO:0000313" key="3">
    <source>
        <dbReference type="WBParaSite" id="Pan_g10874.t1"/>
    </source>
</evidence>
<dbReference type="WBParaSite" id="Pan_g10874.t1">
    <property type="protein sequence ID" value="Pan_g10874.t1"/>
    <property type="gene ID" value="Pan_g10874"/>
</dbReference>
<protein>
    <submittedName>
        <fullName evidence="3">Activin_recp domain-containing protein</fullName>
    </submittedName>
</protein>
<reference evidence="3" key="2">
    <citation type="submission" date="2020-10" db="UniProtKB">
        <authorList>
            <consortium name="WormBaseParasite"/>
        </authorList>
    </citation>
    <scope>IDENTIFICATION</scope>
</reference>
<evidence type="ECO:0000256" key="1">
    <source>
        <dbReference type="SAM" id="SignalP"/>
    </source>
</evidence>
<feature type="signal peptide" evidence="1">
    <location>
        <begin position="1"/>
        <end position="19"/>
    </location>
</feature>
<dbReference type="InterPro" id="IPR045860">
    <property type="entry name" value="Snake_toxin-like_sf"/>
</dbReference>
<sequence length="157" mass="17000">MTATFRFVILFAVLSTVASIKCFLCGQVADDVCLKYECKSGEVCFKSNHFEQTSRMCANPNEFPLGTSGCNVLRRNLQWYCLCDTELCNDFNFKPTAANTKKIVITDKDGVRQFKAAETSVATTVPTTPALETTTKKSGAVCATGATAIIAAIIMAI</sequence>
<feature type="chain" id="PRO_5028982085" evidence="1">
    <location>
        <begin position="20"/>
        <end position="157"/>
    </location>
</feature>